<keyword evidence="1" id="KW-0349">Heme</keyword>
<gene>
    <name evidence="6" type="ORF">OLEA9_A100990</name>
</gene>
<evidence type="ECO:0000313" key="7">
    <source>
        <dbReference type="Proteomes" id="UP000594638"/>
    </source>
</evidence>
<dbReference type="Gramene" id="OE9A100990T1">
    <property type="protein sequence ID" value="OE9A100990C1"/>
    <property type="gene ID" value="OE9A100990"/>
</dbReference>
<dbReference type="Gene3D" id="1.10.630.10">
    <property type="entry name" value="Cytochrome P450"/>
    <property type="match status" value="1"/>
</dbReference>
<dbReference type="GO" id="GO:0005506">
    <property type="term" value="F:iron ion binding"/>
    <property type="evidence" value="ECO:0007669"/>
    <property type="project" value="InterPro"/>
</dbReference>
<dbReference type="PANTHER" id="PTHR47947">
    <property type="entry name" value="CYTOCHROME P450 82C3-RELATED"/>
    <property type="match status" value="1"/>
</dbReference>
<organism evidence="6 7">
    <name type="scientific">Olea europaea subsp. europaea</name>
    <dbReference type="NCBI Taxonomy" id="158383"/>
    <lineage>
        <taxon>Eukaryota</taxon>
        <taxon>Viridiplantae</taxon>
        <taxon>Streptophyta</taxon>
        <taxon>Embryophyta</taxon>
        <taxon>Tracheophyta</taxon>
        <taxon>Spermatophyta</taxon>
        <taxon>Magnoliopsida</taxon>
        <taxon>eudicotyledons</taxon>
        <taxon>Gunneridae</taxon>
        <taxon>Pentapetalae</taxon>
        <taxon>asterids</taxon>
        <taxon>lamiids</taxon>
        <taxon>Lamiales</taxon>
        <taxon>Oleaceae</taxon>
        <taxon>Oleeae</taxon>
        <taxon>Olea</taxon>
    </lineage>
</organism>
<keyword evidence="2" id="KW-0479">Metal-binding</keyword>
<dbReference type="EMBL" id="CACTIH010002007">
    <property type="protein sequence ID" value="CAA2971340.1"/>
    <property type="molecule type" value="Genomic_DNA"/>
</dbReference>
<dbReference type="GO" id="GO:0004497">
    <property type="term" value="F:monooxygenase activity"/>
    <property type="evidence" value="ECO:0007669"/>
    <property type="project" value="UniProtKB-KW"/>
</dbReference>
<dbReference type="GO" id="GO:0016705">
    <property type="term" value="F:oxidoreductase activity, acting on paired donors, with incorporation or reduction of molecular oxygen"/>
    <property type="evidence" value="ECO:0007669"/>
    <property type="project" value="InterPro"/>
</dbReference>
<evidence type="ECO:0000256" key="4">
    <source>
        <dbReference type="ARBA" id="ARBA00023004"/>
    </source>
</evidence>
<dbReference type="GO" id="GO:0020037">
    <property type="term" value="F:heme binding"/>
    <property type="evidence" value="ECO:0007669"/>
    <property type="project" value="InterPro"/>
</dbReference>
<evidence type="ECO:0000256" key="1">
    <source>
        <dbReference type="ARBA" id="ARBA00022617"/>
    </source>
</evidence>
<evidence type="ECO:0000256" key="5">
    <source>
        <dbReference type="ARBA" id="ARBA00023033"/>
    </source>
</evidence>
<evidence type="ECO:0000313" key="6">
    <source>
        <dbReference type="EMBL" id="CAA2971340.1"/>
    </source>
</evidence>
<evidence type="ECO:0000256" key="3">
    <source>
        <dbReference type="ARBA" id="ARBA00023002"/>
    </source>
</evidence>
<name>A0A8S0QZ93_OLEEU</name>
<proteinExistence type="predicted"/>
<dbReference type="OrthoDB" id="1055148at2759"/>
<keyword evidence="7" id="KW-1185">Reference proteome</keyword>
<keyword evidence="4" id="KW-0408">Iron</keyword>
<protein>
    <submittedName>
        <fullName evidence="6">Cytochrome P450 81F3-like</fullName>
    </submittedName>
</protein>
<dbReference type="PANTHER" id="PTHR47947:SF24">
    <property type="entry name" value="ISOFLAVONE 2'-HYDROXYLASE-LIKE"/>
    <property type="match status" value="1"/>
</dbReference>
<dbReference type="InterPro" id="IPR050651">
    <property type="entry name" value="Plant_Cytochrome_P450_Monoox"/>
</dbReference>
<reference evidence="6 7" key="1">
    <citation type="submission" date="2019-12" db="EMBL/GenBank/DDBJ databases">
        <authorList>
            <person name="Alioto T."/>
            <person name="Alioto T."/>
            <person name="Gomez Garrido J."/>
        </authorList>
    </citation>
    <scope>NUCLEOTIDE SEQUENCE [LARGE SCALE GENOMIC DNA]</scope>
</reference>
<accession>A0A8S0QZ93</accession>
<keyword evidence="5" id="KW-0503">Monooxygenase</keyword>
<keyword evidence="3" id="KW-0560">Oxidoreductase</keyword>
<evidence type="ECO:0000256" key="2">
    <source>
        <dbReference type="ARBA" id="ARBA00022723"/>
    </source>
</evidence>
<dbReference type="SUPFAM" id="SSF48264">
    <property type="entry name" value="Cytochrome P450"/>
    <property type="match status" value="1"/>
</dbReference>
<dbReference type="InterPro" id="IPR036396">
    <property type="entry name" value="Cyt_P450_sf"/>
</dbReference>
<feature type="non-terminal residue" evidence="6">
    <location>
        <position position="1"/>
    </location>
</feature>
<dbReference type="InterPro" id="IPR001128">
    <property type="entry name" value="Cyt_P450"/>
</dbReference>
<dbReference type="AlphaFoldDB" id="A0A8S0QZ93"/>
<dbReference type="Proteomes" id="UP000594638">
    <property type="component" value="Unassembled WGS sequence"/>
</dbReference>
<comment type="caution">
    <text evidence="6">The sequence shown here is derived from an EMBL/GenBank/DDBJ whole genome shotgun (WGS) entry which is preliminary data.</text>
</comment>
<sequence>SYGPILLVQFGSRRVLVVPSPSAAEECLNKNDIIFANGHHMASSNDNTSLASTSYGGHWRILRKLSSMEMLSPLRLQMLQDIRADDVKAMLKRLYRI</sequence>
<dbReference type="Pfam" id="PF00067">
    <property type="entry name" value="p450"/>
    <property type="match status" value="1"/>
</dbReference>